<dbReference type="Proteomes" id="UP000267096">
    <property type="component" value="Unassembled WGS sequence"/>
</dbReference>
<dbReference type="EMBL" id="UYRR01014963">
    <property type="protein sequence ID" value="VDK27574.1"/>
    <property type="molecule type" value="Genomic_DNA"/>
</dbReference>
<dbReference type="WBParaSite" id="ASIM_0000693001-mRNA-1">
    <property type="protein sequence ID" value="ASIM_0000693001-mRNA-1"/>
    <property type="gene ID" value="ASIM_0000693001"/>
</dbReference>
<proteinExistence type="predicted"/>
<name>A0A0M3JH20_ANISI</name>
<evidence type="ECO:0000313" key="2">
    <source>
        <dbReference type="Proteomes" id="UP000267096"/>
    </source>
</evidence>
<protein>
    <submittedName>
        <fullName evidence="3">CC domain-containing protein</fullName>
    </submittedName>
</protein>
<reference evidence="1 2" key="2">
    <citation type="submission" date="2018-11" db="EMBL/GenBank/DDBJ databases">
        <authorList>
            <consortium name="Pathogen Informatics"/>
        </authorList>
    </citation>
    <scope>NUCLEOTIDE SEQUENCE [LARGE SCALE GENOMIC DNA]</scope>
</reference>
<evidence type="ECO:0000313" key="3">
    <source>
        <dbReference type="WBParaSite" id="ASIM_0000693001-mRNA-1"/>
    </source>
</evidence>
<dbReference type="AlphaFoldDB" id="A0A0M3JH20"/>
<reference evidence="3" key="1">
    <citation type="submission" date="2017-02" db="UniProtKB">
        <authorList>
            <consortium name="WormBaseParasite"/>
        </authorList>
    </citation>
    <scope>IDENTIFICATION</scope>
</reference>
<dbReference type="InterPro" id="IPR006150">
    <property type="entry name" value="Cys_repeat_1"/>
</dbReference>
<dbReference type="SMART" id="SM00289">
    <property type="entry name" value="WR1"/>
    <property type="match status" value="1"/>
</dbReference>
<keyword evidence="2" id="KW-1185">Reference proteome</keyword>
<organism evidence="3">
    <name type="scientific">Anisakis simplex</name>
    <name type="common">Herring worm</name>
    <dbReference type="NCBI Taxonomy" id="6269"/>
    <lineage>
        <taxon>Eukaryota</taxon>
        <taxon>Metazoa</taxon>
        <taxon>Ecdysozoa</taxon>
        <taxon>Nematoda</taxon>
        <taxon>Chromadorea</taxon>
        <taxon>Rhabditida</taxon>
        <taxon>Spirurina</taxon>
        <taxon>Ascaridomorpha</taxon>
        <taxon>Ascaridoidea</taxon>
        <taxon>Anisakidae</taxon>
        <taxon>Anisakis</taxon>
        <taxon>Anisakis simplex complex</taxon>
    </lineage>
</organism>
<sequence>MPRLSICCPQVPQLPTIPTPTIPNTCPVGGAPVGNCINGMCPTGFVCNPMSNQCCPTSGSTGSAGAISTAPNPFGIIFATFREKIE</sequence>
<gene>
    <name evidence="1" type="ORF">ASIM_LOCUS6699</name>
</gene>
<evidence type="ECO:0000313" key="1">
    <source>
        <dbReference type="EMBL" id="VDK27574.1"/>
    </source>
</evidence>
<accession>A0A0M3JH20</accession>